<dbReference type="RefSeq" id="WP_151966557.1">
    <property type="nucleotide sequence ID" value="NZ_AP019860.1"/>
</dbReference>
<evidence type="ECO:0000313" key="4">
    <source>
        <dbReference type="Proteomes" id="UP000326354"/>
    </source>
</evidence>
<protein>
    <submittedName>
        <fullName evidence="3">Transglutaminase</fullName>
    </submittedName>
</protein>
<gene>
    <name evidence="3" type="ORF">UABAM_00652</name>
</gene>
<evidence type="ECO:0000259" key="2">
    <source>
        <dbReference type="SMART" id="SM00460"/>
    </source>
</evidence>
<dbReference type="Pfam" id="PF01841">
    <property type="entry name" value="Transglut_core"/>
    <property type="match status" value="1"/>
</dbReference>
<dbReference type="PANTHER" id="PTHR33490">
    <property type="entry name" value="BLR5614 PROTEIN-RELATED"/>
    <property type="match status" value="1"/>
</dbReference>
<dbReference type="SUPFAM" id="SSF54001">
    <property type="entry name" value="Cysteine proteinases"/>
    <property type="match status" value="1"/>
</dbReference>
<keyword evidence="1" id="KW-0732">Signal</keyword>
<name>A0A5S9II85_UABAM</name>
<dbReference type="PANTHER" id="PTHR33490:SF3">
    <property type="entry name" value="CONSERVED INTEGRAL MEMBRANE PROTEIN"/>
    <property type="match status" value="1"/>
</dbReference>
<evidence type="ECO:0000313" key="3">
    <source>
        <dbReference type="EMBL" id="BBM82309.1"/>
    </source>
</evidence>
<organism evidence="3 4">
    <name type="scientific">Uabimicrobium amorphum</name>
    <dbReference type="NCBI Taxonomy" id="2596890"/>
    <lineage>
        <taxon>Bacteria</taxon>
        <taxon>Pseudomonadati</taxon>
        <taxon>Planctomycetota</taxon>
        <taxon>Candidatus Uabimicrobiia</taxon>
        <taxon>Candidatus Uabimicrobiales</taxon>
        <taxon>Candidatus Uabimicrobiaceae</taxon>
        <taxon>Candidatus Uabimicrobium</taxon>
    </lineage>
</organism>
<feature type="chain" id="PRO_5024979451" evidence="1">
    <location>
        <begin position="21"/>
        <end position="640"/>
    </location>
</feature>
<keyword evidence="4" id="KW-1185">Reference proteome</keyword>
<accession>A0A5S9II85</accession>
<dbReference type="EMBL" id="AP019860">
    <property type="protein sequence ID" value="BBM82309.1"/>
    <property type="molecule type" value="Genomic_DNA"/>
</dbReference>
<reference evidence="3 4" key="1">
    <citation type="submission" date="2019-08" db="EMBL/GenBank/DDBJ databases">
        <title>Complete genome sequence of Candidatus Uab amorphum.</title>
        <authorList>
            <person name="Shiratori T."/>
            <person name="Suzuki S."/>
            <person name="Kakizawa Y."/>
            <person name="Ishida K."/>
        </authorList>
    </citation>
    <scope>NUCLEOTIDE SEQUENCE [LARGE SCALE GENOMIC DNA]</scope>
    <source>
        <strain evidence="3 4">SRT547</strain>
    </source>
</reference>
<dbReference type="SMART" id="SM00460">
    <property type="entry name" value="TGc"/>
    <property type="match status" value="1"/>
</dbReference>
<feature type="domain" description="Transglutaminase-like" evidence="2">
    <location>
        <begin position="369"/>
        <end position="428"/>
    </location>
</feature>
<dbReference type="OrthoDB" id="9804872at2"/>
<dbReference type="InterPro" id="IPR038765">
    <property type="entry name" value="Papain-like_cys_pep_sf"/>
</dbReference>
<proteinExistence type="predicted"/>
<dbReference type="Proteomes" id="UP000326354">
    <property type="component" value="Chromosome"/>
</dbReference>
<dbReference type="AlphaFoldDB" id="A0A5S9II85"/>
<feature type="signal peptide" evidence="1">
    <location>
        <begin position="1"/>
        <end position="20"/>
    </location>
</feature>
<dbReference type="KEGG" id="uam:UABAM_00652"/>
<sequence>MRYIFIVLLLAANVCGQVAANNTVFDSWYSGELFGAKAIAMHNVVRKTTYEGKEAYEVNVYYKMKIARGDDKFEMTTTENTLVYADLTPISTVSKSIEGAQKKIVTTTFSQGEVLRQTQIDDTVHKETLKTDKKIILDEAVYLYSLVKDKDLQKGATYEYFSLNDETIKIETNTLKILGKTAEGNWEVEITSTENSFAYTMFIDSKGEIAAITIPGMNVNAVRTTREQAEIFSEQLILDIMFPCNVILPEEEHVTQTELSINTHKLSLQNSEYQTVSKTEEGIRIVLHEHRPQVEENYTCSPQDSEKFSKYLKAQPLIQSNSPLIVNKATEIVSAKASTYTQVQELQKWVFEKIKKASTSTANASSIATLNAMAGDCTEHANLFCALARSLKIPTRVCGGLVYLDGEFGLHAWNEVYLGKWLVVDCALNRLGSNGKYIFFSYDYEKDDSDLIMNMMGSRPQIEIENVWHGDKKVNMRQFVKDNDKWQVVEDQKYQLRYEVNNLWSKNDYSSDEERIVQYTMNVNSAIIYSFFGCGDNELDILQPLIANHLGKNFSSWKEREVQDHTVGSLAGKLGVYDATLDGKKLTLEIFFAVHNKIMFNIRVIYLTAEKEKYREQLIKSMNSMKLNSDDNKTESPQDK</sequence>
<evidence type="ECO:0000256" key="1">
    <source>
        <dbReference type="SAM" id="SignalP"/>
    </source>
</evidence>
<dbReference type="Gene3D" id="3.10.620.30">
    <property type="match status" value="1"/>
</dbReference>
<dbReference type="InterPro" id="IPR002931">
    <property type="entry name" value="Transglutaminase-like"/>
</dbReference>